<dbReference type="Pfam" id="PF05705">
    <property type="entry name" value="DUF829"/>
    <property type="match status" value="1"/>
</dbReference>
<evidence type="ECO:0000256" key="6">
    <source>
        <dbReference type="SAM" id="MobiDB-lite"/>
    </source>
</evidence>
<dbReference type="InterPro" id="IPR036864">
    <property type="entry name" value="Zn2-C6_fun-type_DNA-bd_sf"/>
</dbReference>
<protein>
    <submittedName>
        <fullName evidence="8">Fungal specific transcription factor domain</fullName>
    </submittedName>
</protein>
<dbReference type="CDD" id="cd00067">
    <property type="entry name" value="GAL4"/>
    <property type="match status" value="1"/>
</dbReference>
<dbReference type="InterPro" id="IPR050815">
    <property type="entry name" value="TF_fung"/>
</dbReference>
<dbReference type="AlphaFoldDB" id="A0A395NW48"/>
<feature type="region of interest" description="Disordered" evidence="6">
    <location>
        <begin position="1"/>
        <end position="23"/>
    </location>
</feature>
<dbReference type="GO" id="GO:0005634">
    <property type="term" value="C:nucleus"/>
    <property type="evidence" value="ECO:0007669"/>
    <property type="project" value="UniProtKB-SubCell"/>
</dbReference>
<evidence type="ECO:0000256" key="3">
    <source>
        <dbReference type="ARBA" id="ARBA00023015"/>
    </source>
</evidence>
<dbReference type="InterPro" id="IPR007219">
    <property type="entry name" value="XnlR_reg_dom"/>
</dbReference>
<feature type="domain" description="Zn(2)-C6 fungal-type" evidence="7">
    <location>
        <begin position="25"/>
        <end position="55"/>
    </location>
</feature>
<accession>A0A395NW48</accession>
<feature type="compositionally biased region" description="Low complexity" evidence="6">
    <location>
        <begin position="1"/>
        <end position="19"/>
    </location>
</feature>
<dbReference type="PANTHER" id="PTHR47338">
    <property type="entry name" value="ZN(II)2CYS6 TRANSCRIPTION FACTOR (EUROFUNG)-RELATED"/>
    <property type="match status" value="1"/>
</dbReference>
<evidence type="ECO:0000313" key="8">
    <source>
        <dbReference type="EMBL" id="RFU80362.1"/>
    </source>
</evidence>
<dbReference type="PANTHER" id="PTHR47338:SF20">
    <property type="entry name" value="ZN(II)2CYS6 TRANSCRIPTION FACTOR (EUROFUNG)"/>
    <property type="match status" value="1"/>
</dbReference>
<evidence type="ECO:0000256" key="4">
    <source>
        <dbReference type="ARBA" id="ARBA00023163"/>
    </source>
</evidence>
<dbReference type="GO" id="GO:0008270">
    <property type="term" value="F:zinc ion binding"/>
    <property type="evidence" value="ECO:0007669"/>
    <property type="project" value="InterPro"/>
</dbReference>
<dbReference type="SMART" id="SM00066">
    <property type="entry name" value="GAL4"/>
    <property type="match status" value="1"/>
</dbReference>
<reference evidence="8 9" key="1">
    <citation type="journal article" date="2018" name="PLoS Pathog.">
        <title>Evolution of structural diversity of trichothecenes, a family of toxins produced by plant pathogenic and entomopathogenic fungi.</title>
        <authorList>
            <person name="Proctor R.H."/>
            <person name="McCormick S.P."/>
            <person name="Kim H.S."/>
            <person name="Cardoza R.E."/>
            <person name="Stanley A.M."/>
            <person name="Lindo L."/>
            <person name="Kelly A."/>
            <person name="Brown D.W."/>
            <person name="Lee T."/>
            <person name="Vaughan M.M."/>
            <person name="Alexander N.J."/>
            <person name="Busman M."/>
            <person name="Gutierrez S."/>
        </authorList>
    </citation>
    <scope>NUCLEOTIDE SEQUENCE [LARGE SCALE GENOMIC DNA]</scope>
    <source>
        <strain evidence="8 9">IBT 40837</strain>
    </source>
</reference>
<comment type="subcellular location">
    <subcellularLocation>
        <location evidence="1">Nucleus</location>
    </subcellularLocation>
</comment>
<evidence type="ECO:0000256" key="5">
    <source>
        <dbReference type="ARBA" id="ARBA00023242"/>
    </source>
</evidence>
<sequence>MRDSRFSSSDMSDTSSPSRQKATRACASCQKYKRRCDKTLPSCSLCTRLRKLCDYSNRQSENELKTRIQELESLVASHVSTISPQALSTSASSNRDTGSLSISQTSSAFYPAALRFQKLFLDTDIQTRPDAPPPPSSDMIPSTVLFYLGDQAQSAIIMSQYFQTVHKWMPIISRVRLSSLADLELGSRPRADFALLLLAMKLIQDVPGSSSNAVRDPLYICAKEFAASLEIAGVYTLLKLQANLLIAVYEMGHGIFPAAYTSMGCCVTQAMVLGIHNREAPQILEQPRTWIDWEERQRIWWLVVILERYITSVGDNRPLLSADPKTTSHLPVNDDAWDSGQAMYPERLILSSSKHLTASPFARLAQASHLQGEVIKHCNDETQSLVQVQNDVEMLSQVLLAFLEVISKDRASMMHFYSAVGVCLRALDVSEMALAREIALRCQGLMKECIVKAMSFVEVLREMVQDQESIENLVSLSPWFLDSIYQCLANVVYLMATSPAVEASGYPSQVSLCMELLRKANQRWNVAGAYLEAIELIEHELKLASLTATVMPNSPSIFKPLQRIGEDLYLYEPPNPPSDDGDGPSLIVLFTWLGGATAKRISKYLSSYRAIWPAATILLVTTRLFEFAAAPSSALRARLKPAREAVRRHLGREEAKASVLFHIFSNGGLHTAIHLFPFPLLY</sequence>
<dbReference type="CDD" id="cd12148">
    <property type="entry name" value="fungal_TF_MHR"/>
    <property type="match status" value="1"/>
</dbReference>
<evidence type="ECO:0000313" key="9">
    <source>
        <dbReference type="Proteomes" id="UP000266272"/>
    </source>
</evidence>
<dbReference type="GO" id="GO:0003677">
    <property type="term" value="F:DNA binding"/>
    <property type="evidence" value="ECO:0007669"/>
    <property type="project" value="InterPro"/>
</dbReference>
<dbReference type="Pfam" id="PF00172">
    <property type="entry name" value="Zn_clus"/>
    <property type="match status" value="1"/>
</dbReference>
<name>A0A395NW48_TRIAR</name>
<evidence type="ECO:0000256" key="2">
    <source>
        <dbReference type="ARBA" id="ARBA00022723"/>
    </source>
</evidence>
<dbReference type="GO" id="GO:0006351">
    <property type="term" value="P:DNA-templated transcription"/>
    <property type="evidence" value="ECO:0007669"/>
    <property type="project" value="InterPro"/>
</dbReference>
<keyword evidence="2" id="KW-0479">Metal-binding</keyword>
<keyword evidence="4" id="KW-0804">Transcription</keyword>
<dbReference type="Proteomes" id="UP000266272">
    <property type="component" value="Unassembled WGS sequence"/>
</dbReference>
<comment type="caution">
    <text evidence="8">The sequence shown here is derived from an EMBL/GenBank/DDBJ whole genome shotgun (WGS) entry which is preliminary data.</text>
</comment>
<dbReference type="GO" id="GO:0000981">
    <property type="term" value="F:DNA-binding transcription factor activity, RNA polymerase II-specific"/>
    <property type="evidence" value="ECO:0007669"/>
    <property type="project" value="InterPro"/>
</dbReference>
<dbReference type="Gene3D" id="4.10.240.10">
    <property type="entry name" value="Zn(2)-C6 fungal-type DNA-binding domain"/>
    <property type="match status" value="1"/>
</dbReference>
<evidence type="ECO:0000259" key="7">
    <source>
        <dbReference type="PROSITE" id="PS50048"/>
    </source>
</evidence>
<dbReference type="Pfam" id="PF04082">
    <property type="entry name" value="Fungal_trans"/>
    <property type="match status" value="1"/>
</dbReference>
<evidence type="ECO:0000256" key="1">
    <source>
        <dbReference type="ARBA" id="ARBA00004123"/>
    </source>
</evidence>
<dbReference type="SUPFAM" id="SSF57701">
    <property type="entry name" value="Zn2/Cys6 DNA-binding domain"/>
    <property type="match status" value="1"/>
</dbReference>
<keyword evidence="3" id="KW-0805">Transcription regulation</keyword>
<dbReference type="EMBL" id="PXOA01000113">
    <property type="protein sequence ID" value="RFU80362.1"/>
    <property type="molecule type" value="Genomic_DNA"/>
</dbReference>
<dbReference type="InterPro" id="IPR001138">
    <property type="entry name" value="Zn2Cys6_DnaBD"/>
</dbReference>
<dbReference type="SMART" id="SM00906">
    <property type="entry name" value="Fungal_trans"/>
    <property type="match status" value="1"/>
</dbReference>
<dbReference type="PROSITE" id="PS50048">
    <property type="entry name" value="ZN2_CY6_FUNGAL_2"/>
    <property type="match status" value="1"/>
</dbReference>
<dbReference type="InterPro" id="IPR008547">
    <property type="entry name" value="DUF829_TMEM53"/>
</dbReference>
<dbReference type="STRING" id="490622.A0A395NW48"/>
<keyword evidence="5" id="KW-0539">Nucleus</keyword>
<proteinExistence type="predicted"/>
<organism evidence="8 9">
    <name type="scientific">Trichoderma arundinaceum</name>
    <dbReference type="NCBI Taxonomy" id="490622"/>
    <lineage>
        <taxon>Eukaryota</taxon>
        <taxon>Fungi</taxon>
        <taxon>Dikarya</taxon>
        <taxon>Ascomycota</taxon>
        <taxon>Pezizomycotina</taxon>
        <taxon>Sordariomycetes</taxon>
        <taxon>Hypocreomycetidae</taxon>
        <taxon>Hypocreales</taxon>
        <taxon>Hypocreaceae</taxon>
        <taxon>Trichoderma</taxon>
    </lineage>
</organism>
<dbReference type="OrthoDB" id="3862662at2759"/>
<keyword evidence="9" id="KW-1185">Reference proteome</keyword>
<gene>
    <name evidence="8" type="ORF">TARUN_1828</name>
</gene>